<organism evidence="1 2">
    <name type="scientific">Tepidimonas fonticaldi</name>
    <dbReference type="NCBI Taxonomy" id="1101373"/>
    <lineage>
        <taxon>Bacteria</taxon>
        <taxon>Pseudomonadati</taxon>
        <taxon>Pseudomonadota</taxon>
        <taxon>Betaproteobacteria</taxon>
        <taxon>Burkholderiales</taxon>
        <taxon>Tepidimonas</taxon>
    </lineage>
</organism>
<evidence type="ECO:0008006" key="3">
    <source>
        <dbReference type="Google" id="ProtNLM"/>
    </source>
</evidence>
<protein>
    <recommendedName>
        <fullName evidence="3">DUF3567 domain-containing protein</fullName>
    </recommendedName>
</protein>
<dbReference type="STRING" id="1101373.A9O67_03350"/>
<name>A0A1A6DX21_9BURK</name>
<comment type="caution">
    <text evidence="1">The sequence shown here is derived from an EMBL/GenBank/DDBJ whole genome shotgun (WGS) entry which is preliminary data.</text>
</comment>
<dbReference type="InterPro" id="IPR021951">
    <property type="entry name" value="DUF3567"/>
</dbReference>
<accession>A0A1A6DX21</accession>
<evidence type="ECO:0000313" key="1">
    <source>
        <dbReference type="EMBL" id="OBS31226.1"/>
    </source>
</evidence>
<evidence type="ECO:0000313" key="2">
    <source>
        <dbReference type="Proteomes" id="UP000091969"/>
    </source>
</evidence>
<keyword evidence="2" id="KW-1185">Reference proteome</keyword>
<dbReference type="EMBL" id="LZDH01000045">
    <property type="protein sequence ID" value="OBS31226.1"/>
    <property type="molecule type" value="Genomic_DNA"/>
</dbReference>
<gene>
    <name evidence="1" type="ORF">A9O67_03350</name>
</gene>
<dbReference type="Pfam" id="PF12091">
    <property type="entry name" value="DUF3567"/>
    <property type="match status" value="1"/>
</dbReference>
<sequence length="96" mass="10717">MHMLYNSDSFAVVHILANAQEMAGAAEGGAQRPVMPRHGFEIVDKRSGKEVYLDGSWAELFQQQIEAWQQNTPTQEEVEDTLESYASLAQTPVVVH</sequence>
<dbReference type="AlphaFoldDB" id="A0A1A6DX21"/>
<dbReference type="OrthoDB" id="9153776at2"/>
<dbReference type="RefSeq" id="WP_068608150.1">
    <property type="nucleotide sequence ID" value="NZ_LZDH01000045.1"/>
</dbReference>
<dbReference type="Proteomes" id="UP000091969">
    <property type="component" value="Unassembled WGS sequence"/>
</dbReference>
<reference evidence="1 2" key="1">
    <citation type="submission" date="2016-06" db="EMBL/GenBank/DDBJ databases">
        <title>Genome sequence of Tepidimonas fonticaldi PL17.</title>
        <authorList>
            <person name="Pinnaka A.K."/>
        </authorList>
    </citation>
    <scope>NUCLEOTIDE SEQUENCE [LARGE SCALE GENOMIC DNA]</scope>
    <source>
        <strain evidence="1 2">PL17</strain>
    </source>
</reference>
<proteinExistence type="predicted"/>